<feature type="region of interest" description="Disordered" evidence="1">
    <location>
        <begin position="36"/>
        <end position="58"/>
    </location>
</feature>
<gene>
    <name evidence="2" type="primary">ORF64559</name>
</gene>
<proteinExistence type="predicted"/>
<feature type="non-terminal residue" evidence="2">
    <location>
        <position position="1"/>
    </location>
</feature>
<sequence length="58" mass="6442">RRACFIYLTTTRGSVWNDSGPHALSKTAKKSPNVLLSASARSHRSRDLTIGPVKKKYL</sequence>
<accession>A0A0B6ZHY9</accession>
<protein>
    <submittedName>
        <fullName evidence="2">Uncharacterized protein</fullName>
    </submittedName>
</protein>
<dbReference type="EMBL" id="HACG01021097">
    <property type="protein sequence ID" value="CEK67962.1"/>
    <property type="molecule type" value="Transcribed_RNA"/>
</dbReference>
<reference evidence="2" key="1">
    <citation type="submission" date="2014-12" db="EMBL/GenBank/DDBJ databases">
        <title>Insight into the proteome of Arion vulgaris.</title>
        <authorList>
            <person name="Aradska J."/>
            <person name="Bulat T."/>
            <person name="Smidak R."/>
            <person name="Sarate P."/>
            <person name="Gangsoo J."/>
            <person name="Sialana F."/>
            <person name="Bilban M."/>
            <person name="Lubec G."/>
        </authorList>
    </citation>
    <scope>NUCLEOTIDE SEQUENCE</scope>
    <source>
        <tissue evidence="2">Skin</tissue>
    </source>
</reference>
<evidence type="ECO:0000256" key="1">
    <source>
        <dbReference type="SAM" id="MobiDB-lite"/>
    </source>
</evidence>
<evidence type="ECO:0000313" key="2">
    <source>
        <dbReference type="EMBL" id="CEK67962.1"/>
    </source>
</evidence>
<name>A0A0B6ZHY9_9EUPU</name>
<dbReference type="AlphaFoldDB" id="A0A0B6ZHY9"/>
<organism evidence="2">
    <name type="scientific">Arion vulgaris</name>
    <dbReference type="NCBI Taxonomy" id="1028688"/>
    <lineage>
        <taxon>Eukaryota</taxon>
        <taxon>Metazoa</taxon>
        <taxon>Spiralia</taxon>
        <taxon>Lophotrochozoa</taxon>
        <taxon>Mollusca</taxon>
        <taxon>Gastropoda</taxon>
        <taxon>Heterobranchia</taxon>
        <taxon>Euthyneura</taxon>
        <taxon>Panpulmonata</taxon>
        <taxon>Eupulmonata</taxon>
        <taxon>Stylommatophora</taxon>
        <taxon>Helicina</taxon>
        <taxon>Arionoidea</taxon>
        <taxon>Arionidae</taxon>
        <taxon>Arion</taxon>
    </lineage>
</organism>